<gene>
    <name evidence="2" type="ORF">B0T24DRAFT_394563</name>
</gene>
<dbReference type="Proteomes" id="UP001287356">
    <property type="component" value="Unassembled WGS sequence"/>
</dbReference>
<reference evidence="2" key="1">
    <citation type="journal article" date="2023" name="Mol. Phylogenet. Evol.">
        <title>Genome-scale phylogeny and comparative genomics of the fungal order Sordariales.</title>
        <authorList>
            <person name="Hensen N."/>
            <person name="Bonometti L."/>
            <person name="Westerberg I."/>
            <person name="Brannstrom I.O."/>
            <person name="Guillou S."/>
            <person name="Cros-Aarteil S."/>
            <person name="Calhoun S."/>
            <person name="Haridas S."/>
            <person name="Kuo A."/>
            <person name="Mondo S."/>
            <person name="Pangilinan J."/>
            <person name="Riley R."/>
            <person name="LaButti K."/>
            <person name="Andreopoulos B."/>
            <person name="Lipzen A."/>
            <person name="Chen C."/>
            <person name="Yan M."/>
            <person name="Daum C."/>
            <person name="Ng V."/>
            <person name="Clum A."/>
            <person name="Steindorff A."/>
            <person name="Ohm R.A."/>
            <person name="Martin F."/>
            <person name="Silar P."/>
            <person name="Natvig D.O."/>
            <person name="Lalanne C."/>
            <person name="Gautier V."/>
            <person name="Ament-Velasquez S.L."/>
            <person name="Kruys A."/>
            <person name="Hutchinson M.I."/>
            <person name="Powell A.J."/>
            <person name="Barry K."/>
            <person name="Miller A.N."/>
            <person name="Grigoriev I.V."/>
            <person name="Debuchy R."/>
            <person name="Gladieux P."/>
            <person name="Hiltunen Thoren M."/>
            <person name="Johannesson H."/>
        </authorList>
    </citation>
    <scope>NUCLEOTIDE SEQUENCE</scope>
    <source>
        <strain evidence="2">CBS 958.72</strain>
    </source>
</reference>
<feature type="chain" id="PRO_5042245839" description="Secreted protein" evidence="1">
    <location>
        <begin position="20"/>
        <end position="87"/>
    </location>
</feature>
<comment type="caution">
    <text evidence="2">The sequence shown here is derived from an EMBL/GenBank/DDBJ whole genome shotgun (WGS) entry which is preliminary data.</text>
</comment>
<organism evidence="2 3">
    <name type="scientific">Lasiosphaeria ovina</name>
    <dbReference type="NCBI Taxonomy" id="92902"/>
    <lineage>
        <taxon>Eukaryota</taxon>
        <taxon>Fungi</taxon>
        <taxon>Dikarya</taxon>
        <taxon>Ascomycota</taxon>
        <taxon>Pezizomycotina</taxon>
        <taxon>Sordariomycetes</taxon>
        <taxon>Sordariomycetidae</taxon>
        <taxon>Sordariales</taxon>
        <taxon>Lasiosphaeriaceae</taxon>
        <taxon>Lasiosphaeria</taxon>
    </lineage>
</organism>
<evidence type="ECO:0000256" key="1">
    <source>
        <dbReference type="SAM" id="SignalP"/>
    </source>
</evidence>
<reference evidence="2" key="2">
    <citation type="submission" date="2023-06" db="EMBL/GenBank/DDBJ databases">
        <authorList>
            <consortium name="Lawrence Berkeley National Laboratory"/>
            <person name="Haridas S."/>
            <person name="Hensen N."/>
            <person name="Bonometti L."/>
            <person name="Westerberg I."/>
            <person name="Brannstrom I.O."/>
            <person name="Guillou S."/>
            <person name="Cros-Aarteil S."/>
            <person name="Calhoun S."/>
            <person name="Kuo A."/>
            <person name="Mondo S."/>
            <person name="Pangilinan J."/>
            <person name="Riley R."/>
            <person name="Labutti K."/>
            <person name="Andreopoulos B."/>
            <person name="Lipzen A."/>
            <person name="Chen C."/>
            <person name="Yanf M."/>
            <person name="Daum C."/>
            <person name="Ng V."/>
            <person name="Clum A."/>
            <person name="Steindorff A."/>
            <person name="Ohm R."/>
            <person name="Martin F."/>
            <person name="Silar P."/>
            <person name="Natvig D."/>
            <person name="Lalanne C."/>
            <person name="Gautier V."/>
            <person name="Ament-Velasquez S.L."/>
            <person name="Kruys A."/>
            <person name="Hutchinson M.I."/>
            <person name="Powell A.J."/>
            <person name="Barry K."/>
            <person name="Miller A.N."/>
            <person name="Grigoriev I.V."/>
            <person name="Debuchy R."/>
            <person name="Gladieux P."/>
            <person name="Thoren M.H."/>
            <person name="Johannesson H."/>
        </authorList>
    </citation>
    <scope>NUCLEOTIDE SEQUENCE</scope>
    <source>
        <strain evidence="2">CBS 958.72</strain>
    </source>
</reference>
<protein>
    <recommendedName>
        <fullName evidence="4">Secreted protein</fullName>
    </recommendedName>
</protein>
<evidence type="ECO:0000313" key="2">
    <source>
        <dbReference type="EMBL" id="KAK3365659.1"/>
    </source>
</evidence>
<keyword evidence="3" id="KW-1185">Reference proteome</keyword>
<name>A0AAE0JWH9_9PEZI</name>
<evidence type="ECO:0000313" key="3">
    <source>
        <dbReference type="Proteomes" id="UP001287356"/>
    </source>
</evidence>
<keyword evidence="1" id="KW-0732">Signal</keyword>
<proteinExistence type="predicted"/>
<evidence type="ECO:0008006" key="4">
    <source>
        <dbReference type="Google" id="ProtNLM"/>
    </source>
</evidence>
<sequence>MRDALGLLYCSLRFEVTVAASCLTKGREDCWFRGPFRLSRAPATGHGCALSTFRAQSSKKMEDARPCLILAYPNHHLILTTPLHSHY</sequence>
<dbReference type="AlphaFoldDB" id="A0AAE0JWH9"/>
<accession>A0AAE0JWH9</accession>
<dbReference type="EMBL" id="JAULSN010000008">
    <property type="protein sequence ID" value="KAK3365659.1"/>
    <property type="molecule type" value="Genomic_DNA"/>
</dbReference>
<feature type="signal peptide" evidence="1">
    <location>
        <begin position="1"/>
        <end position="19"/>
    </location>
</feature>